<dbReference type="EMBL" id="OIVN01004593">
    <property type="protein sequence ID" value="SPD18283.1"/>
    <property type="molecule type" value="Genomic_DNA"/>
</dbReference>
<feature type="region of interest" description="Disordered" evidence="1">
    <location>
        <begin position="366"/>
        <end position="388"/>
    </location>
</feature>
<name>A0A2N9I2R3_FAGSY</name>
<evidence type="ECO:0000313" key="3">
    <source>
        <dbReference type="EMBL" id="SPD18283.1"/>
    </source>
</evidence>
<reference evidence="3" key="1">
    <citation type="submission" date="2018-02" db="EMBL/GenBank/DDBJ databases">
        <authorList>
            <person name="Cohen D.B."/>
            <person name="Kent A.D."/>
        </authorList>
    </citation>
    <scope>NUCLEOTIDE SEQUENCE</scope>
</reference>
<sequence length="388" mass="44692">MCVATFLLDYRRFSVPHLQQLINNAWHIRGKVTIVGRDSHYYILHFDVLDDRLYVYGEGPWVVNSALLVLERWCNNLVLNGLQLNFVSLWIQLHGLLLEYQHLNLAICMGHMLGMYERIDWDASTPRNIRFMCIRVRVDSWLPLMAGPFLTNTTLSQHHQTCQPLEDAKNTFNFAVCFDSHRMENETDTHQASLVMSVQIINEPLFLLTKSSLTNRMLRDDFRFEARDSKQVTKEAHAASSCVAQGGAAPRSTMLREALYKYGSNFEVEEKKKHLEEIRRFCQYRELSGSKSERNTIVIPKLKLKSSHFRRLPSPGSKLVKKLLPNFEHTESRTLGSKLSFPKPECHPILEDPSPIFHHLVETPPNSRLSKPGFPPPCISTAKFPTPH</sequence>
<dbReference type="InterPro" id="IPR040256">
    <property type="entry name" value="At4g02000-like"/>
</dbReference>
<feature type="domain" description="DUF4283" evidence="2">
    <location>
        <begin position="14"/>
        <end position="75"/>
    </location>
</feature>
<dbReference type="AlphaFoldDB" id="A0A2N9I2R3"/>
<dbReference type="InterPro" id="IPR025558">
    <property type="entry name" value="DUF4283"/>
</dbReference>
<gene>
    <name evidence="3" type="ORF">FSB_LOCUS46165</name>
</gene>
<organism evidence="3">
    <name type="scientific">Fagus sylvatica</name>
    <name type="common">Beechnut</name>
    <dbReference type="NCBI Taxonomy" id="28930"/>
    <lineage>
        <taxon>Eukaryota</taxon>
        <taxon>Viridiplantae</taxon>
        <taxon>Streptophyta</taxon>
        <taxon>Embryophyta</taxon>
        <taxon>Tracheophyta</taxon>
        <taxon>Spermatophyta</taxon>
        <taxon>Magnoliopsida</taxon>
        <taxon>eudicotyledons</taxon>
        <taxon>Gunneridae</taxon>
        <taxon>Pentapetalae</taxon>
        <taxon>rosids</taxon>
        <taxon>fabids</taxon>
        <taxon>Fagales</taxon>
        <taxon>Fagaceae</taxon>
        <taxon>Fagus</taxon>
    </lineage>
</organism>
<protein>
    <recommendedName>
        <fullName evidence="2">DUF4283 domain-containing protein</fullName>
    </recommendedName>
</protein>
<dbReference type="Pfam" id="PF14111">
    <property type="entry name" value="DUF4283"/>
    <property type="match status" value="1"/>
</dbReference>
<proteinExistence type="predicted"/>
<dbReference type="PANTHER" id="PTHR31286">
    <property type="entry name" value="GLYCINE-RICH CELL WALL STRUCTURAL PROTEIN 1.8-LIKE"/>
    <property type="match status" value="1"/>
</dbReference>
<evidence type="ECO:0000256" key="1">
    <source>
        <dbReference type="SAM" id="MobiDB-lite"/>
    </source>
</evidence>
<dbReference type="PANTHER" id="PTHR31286:SF167">
    <property type="entry name" value="OS09G0268800 PROTEIN"/>
    <property type="match status" value="1"/>
</dbReference>
<accession>A0A2N9I2R3</accession>
<evidence type="ECO:0000259" key="2">
    <source>
        <dbReference type="Pfam" id="PF14111"/>
    </source>
</evidence>